<dbReference type="RefSeq" id="WP_018303498.1">
    <property type="nucleotide sequence ID" value="NZ_KB902299.1"/>
</dbReference>
<proteinExistence type="predicted"/>
<dbReference type="STRING" id="1123501.Wenmar_01726"/>
<organism evidence="1 2">
    <name type="scientific">Wenxinia marina DSM 24838</name>
    <dbReference type="NCBI Taxonomy" id="1123501"/>
    <lineage>
        <taxon>Bacteria</taxon>
        <taxon>Pseudomonadati</taxon>
        <taxon>Pseudomonadota</taxon>
        <taxon>Alphaproteobacteria</taxon>
        <taxon>Rhodobacterales</taxon>
        <taxon>Roseobacteraceae</taxon>
        <taxon>Wenxinia</taxon>
    </lineage>
</organism>
<evidence type="ECO:0000313" key="1">
    <source>
        <dbReference type="EMBL" id="KIQ69364.1"/>
    </source>
</evidence>
<dbReference type="Gene3D" id="2.60.120.620">
    <property type="entry name" value="q2cbj1_9rhob like domain"/>
    <property type="match status" value="1"/>
</dbReference>
<evidence type="ECO:0008006" key="3">
    <source>
        <dbReference type="Google" id="ProtNLM"/>
    </source>
</evidence>
<accession>A0A0D0Q4A7</accession>
<dbReference type="SUPFAM" id="SSF51197">
    <property type="entry name" value="Clavaminate synthase-like"/>
    <property type="match status" value="1"/>
</dbReference>
<keyword evidence="2" id="KW-1185">Reference proteome</keyword>
<gene>
    <name evidence="1" type="ORF">Wenmar_01726</name>
</gene>
<dbReference type="Proteomes" id="UP000035100">
    <property type="component" value="Unassembled WGS sequence"/>
</dbReference>
<dbReference type="AlphaFoldDB" id="A0A0D0Q4A7"/>
<protein>
    <recommendedName>
        <fullName evidence="3">Protein involved in biosynthesis of mitomycin antibiotics/polyketide fumonisin</fullName>
    </recommendedName>
</protein>
<comment type="caution">
    <text evidence="1">The sequence shown here is derived from an EMBL/GenBank/DDBJ whole genome shotgun (WGS) entry which is preliminary data.</text>
</comment>
<dbReference type="EMBL" id="AONG01000009">
    <property type="protein sequence ID" value="KIQ69364.1"/>
    <property type="molecule type" value="Genomic_DNA"/>
</dbReference>
<dbReference type="eggNOG" id="ENOG502Z92P">
    <property type="taxonomic scope" value="Bacteria"/>
</dbReference>
<name>A0A0D0Q4A7_9RHOB</name>
<sequence length="252" mass="27700">MVSLADDGLIHYRPDRRVAAWAAAAKAAAAGVLADPDERARWLRHDGTWFVGVDSLPTGEDGSIGDVPLAGPWEDAVTLPRPLHRAQLSAVFPGYPGRDPNDTDAAHRFRLRRDSAHLDGLLAEDGRRHLREPHAFVLGLPLTATAASPLVVWPGSHEVIREAFLAAFAGLPPALWPETDVTQIYREARAEVFDTCERVELPMQPGESVLMHRLLIHGVAPWKDAVVTPPEGRLVAYFRPVLGDVRAWLREP</sequence>
<reference evidence="1 2" key="1">
    <citation type="submission" date="2013-01" db="EMBL/GenBank/DDBJ databases">
        <authorList>
            <person name="Fiebig A."/>
            <person name="Goeker M."/>
            <person name="Klenk H.-P.P."/>
        </authorList>
    </citation>
    <scope>NUCLEOTIDE SEQUENCE [LARGE SCALE GENOMIC DNA]</scope>
    <source>
        <strain evidence="1 2">DSM 24838</strain>
    </source>
</reference>
<dbReference type="OrthoDB" id="7345863at2"/>
<evidence type="ECO:0000313" key="2">
    <source>
        <dbReference type="Proteomes" id="UP000035100"/>
    </source>
</evidence>